<dbReference type="EMBL" id="CADCUQ010000465">
    <property type="protein sequence ID" value="CAA9406936.1"/>
    <property type="molecule type" value="Genomic_DNA"/>
</dbReference>
<dbReference type="AlphaFoldDB" id="A0A6J4PDF1"/>
<protein>
    <submittedName>
        <fullName evidence="2">Uncharacterized protein</fullName>
    </submittedName>
</protein>
<organism evidence="2">
    <name type="scientific">uncultured Phycisphaerae bacterium</name>
    <dbReference type="NCBI Taxonomy" id="904963"/>
    <lineage>
        <taxon>Bacteria</taxon>
        <taxon>Pseudomonadati</taxon>
        <taxon>Planctomycetota</taxon>
        <taxon>Phycisphaerae</taxon>
        <taxon>environmental samples</taxon>
    </lineage>
</organism>
<feature type="region of interest" description="Disordered" evidence="1">
    <location>
        <begin position="1"/>
        <end position="22"/>
    </location>
</feature>
<name>A0A6J4PDF1_9BACT</name>
<evidence type="ECO:0000256" key="1">
    <source>
        <dbReference type="SAM" id="MobiDB-lite"/>
    </source>
</evidence>
<accession>A0A6J4PDF1</accession>
<gene>
    <name evidence="2" type="ORF">AVDCRST_MAG64-2150</name>
</gene>
<sequence length="100" mass="10830">MFRLPDTTPCADQGSSPRGGRAVCGAASRLQARRGTFVVRVRGTHVGGGGNGTTEATEGTEAQRRERASQQSSPYLPLCSLCSLCPLWLIFLRPWEARRP</sequence>
<feature type="region of interest" description="Disordered" evidence="1">
    <location>
        <begin position="42"/>
        <end position="72"/>
    </location>
</feature>
<reference evidence="2" key="1">
    <citation type="submission" date="2020-02" db="EMBL/GenBank/DDBJ databases">
        <authorList>
            <person name="Meier V. D."/>
        </authorList>
    </citation>
    <scope>NUCLEOTIDE SEQUENCE</scope>
    <source>
        <strain evidence="2">AVDCRST_MAG64</strain>
    </source>
</reference>
<proteinExistence type="predicted"/>
<evidence type="ECO:0000313" key="2">
    <source>
        <dbReference type="EMBL" id="CAA9406936.1"/>
    </source>
</evidence>